<gene>
    <name evidence="6" type="ORF">GSOID_T00010375001</name>
</gene>
<evidence type="ECO:0000256" key="1">
    <source>
        <dbReference type="ARBA" id="ARBA00004123"/>
    </source>
</evidence>
<dbReference type="OrthoDB" id="18145at2759"/>
<dbReference type="InParanoid" id="E4XFW8"/>
<dbReference type="GO" id="GO:0016180">
    <property type="term" value="P:snRNA processing"/>
    <property type="evidence" value="ECO:0007669"/>
    <property type="project" value="InterPro"/>
</dbReference>
<reference evidence="6" key="1">
    <citation type="journal article" date="2010" name="Science">
        <title>Plasticity of animal genome architecture unmasked by rapid evolution of a pelagic tunicate.</title>
        <authorList>
            <person name="Denoeud F."/>
            <person name="Henriet S."/>
            <person name="Mungpakdee S."/>
            <person name="Aury J.M."/>
            <person name="Da Silva C."/>
            <person name="Brinkmann H."/>
            <person name="Mikhaleva J."/>
            <person name="Olsen L.C."/>
            <person name="Jubin C."/>
            <person name="Canestro C."/>
            <person name="Bouquet J.M."/>
            <person name="Danks G."/>
            <person name="Poulain J."/>
            <person name="Campsteijn C."/>
            <person name="Adamski M."/>
            <person name="Cross I."/>
            <person name="Yadetie F."/>
            <person name="Muffato M."/>
            <person name="Louis A."/>
            <person name="Butcher S."/>
            <person name="Tsagkogeorga G."/>
            <person name="Konrad A."/>
            <person name="Singh S."/>
            <person name="Jensen M.F."/>
            <person name="Cong E.H."/>
            <person name="Eikeseth-Otteraa H."/>
            <person name="Noel B."/>
            <person name="Anthouard V."/>
            <person name="Porcel B.M."/>
            <person name="Kachouri-Lafond R."/>
            <person name="Nishino A."/>
            <person name="Ugolini M."/>
            <person name="Chourrout P."/>
            <person name="Nishida H."/>
            <person name="Aasland R."/>
            <person name="Huzurbazar S."/>
            <person name="Westhof E."/>
            <person name="Delsuc F."/>
            <person name="Lehrach H."/>
            <person name="Reinhardt R."/>
            <person name="Weissenbach J."/>
            <person name="Roy S.W."/>
            <person name="Artiguenave F."/>
            <person name="Postlethwait J.H."/>
            <person name="Manak J.R."/>
            <person name="Thompson E.M."/>
            <person name="Jaillon O."/>
            <person name="Du Pasquier L."/>
            <person name="Boudinot P."/>
            <person name="Liberles D.A."/>
            <person name="Volff J.N."/>
            <person name="Philippe H."/>
            <person name="Lenhard B."/>
            <person name="Roest Crollius H."/>
            <person name="Wincker P."/>
            <person name="Chourrout D."/>
        </authorList>
    </citation>
    <scope>NUCLEOTIDE SEQUENCE [LARGE SCALE GENOMIC DNA]</scope>
</reference>
<comment type="similarity">
    <text evidence="2">Belongs to the Integrator subunit 10 family.</text>
</comment>
<dbReference type="PANTHER" id="PTHR16055:SF2">
    <property type="entry name" value="INTEGRATOR COMPLEX SUBUNIT 10"/>
    <property type="match status" value="1"/>
</dbReference>
<evidence type="ECO:0000256" key="2">
    <source>
        <dbReference type="ARBA" id="ARBA00010391"/>
    </source>
</evidence>
<dbReference type="Proteomes" id="UP000001307">
    <property type="component" value="Unassembled WGS sequence"/>
</dbReference>
<comment type="subunit">
    <text evidence="5">Component of the Integrator complex, composed of core subunits INTS1, INTS2, INTS3, INTS4, INTS5, INTS6, INTS7, INTS8, INTS9/RC74, INTS10, INTS11/CPSF3L, INTS12, INTS13, INTS14 and INTS15. The core complex associates with protein phosphatase 2A subunits PPP2CA and PPP2R1A, to form the Integrator-PP2A (INTAC) complex. INTS10 is part of the tail subcomplex, composed of INTS10, INTS13, INTS14 and INTS15.</text>
</comment>
<name>E4XFW8_OIKDI</name>
<proteinExistence type="inferred from homology"/>
<dbReference type="GO" id="GO:0032039">
    <property type="term" value="C:integrator complex"/>
    <property type="evidence" value="ECO:0007669"/>
    <property type="project" value="InterPro"/>
</dbReference>
<keyword evidence="7" id="KW-1185">Reference proteome</keyword>
<evidence type="ECO:0000313" key="6">
    <source>
        <dbReference type="EMBL" id="CBY24508.1"/>
    </source>
</evidence>
<dbReference type="InterPro" id="IPR026164">
    <property type="entry name" value="Int_cplx_su10"/>
</dbReference>
<evidence type="ECO:0000313" key="7">
    <source>
        <dbReference type="Proteomes" id="UP000001307"/>
    </source>
</evidence>
<sequence>MEVDQSNSAWLLSKALNAKNINESRAWLESAKAESPKSFNVMISAYELECRARTSPKDTANVKILLESDCDITKSEVNTFRSEVITALGLTNFRELIIEFINITKYDIDENIDLLLKLLKKYPDYIKPVGPNICDKLLIGEKHDAGGDPDMTPLNKKRHIAVNTVFPILFESGKLTTVQGKTFYKWFQKSLEYTVWYISTSKRPKNSPAIDGDPWAKLRKIRQHVGKHAQWEDEPTLPPQPTQSLWQTLKWLKTIYTQRTRSQNDNVMRKQTFYTAVNVYLEAAARYVAISEPSLMCKTTSKQTYSQFPIYGMIIDPDDRPQGKYYDKNFDDLCERQQYFMASITAKKMLDDDYAFAEDLLKLQKALKFNRWRWLEAFNIDFSIKDRDYDQAIRLLSNLIKAGNWPKPVLYRWRVQLGSCFCALEKIKTSVTYLYDAVLYALIKWAKFELGSRSPLRCSYHSDSSYFDGYISRA</sequence>
<comment type="subcellular location">
    <subcellularLocation>
        <location evidence="1">Nucleus</location>
    </subcellularLocation>
</comment>
<dbReference type="EMBL" id="FN653046">
    <property type="protein sequence ID" value="CBY24508.1"/>
    <property type="molecule type" value="Genomic_DNA"/>
</dbReference>
<dbReference type="AlphaFoldDB" id="E4XFW8"/>
<keyword evidence="4" id="KW-0539">Nucleus</keyword>
<evidence type="ECO:0000256" key="5">
    <source>
        <dbReference type="ARBA" id="ARBA00062419"/>
    </source>
</evidence>
<evidence type="ECO:0000256" key="3">
    <source>
        <dbReference type="ARBA" id="ARBA00016811"/>
    </source>
</evidence>
<organism evidence="6">
    <name type="scientific">Oikopleura dioica</name>
    <name type="common">Tunicate</name>
    <dbReference type="NCBI Taxonomy" id="34765"/>
    <lineage>
        <taxon>Eukaryota</taxon>
        <taxon>Metazoa</taxon>
        <taxon>Chordata</taxon>
        <taxon>Tunicata</taxon>
        <taxon>Appendicularia</taxon>
        <taxon>Copelata</taxon>
        <taxon>Oikopleuridae</taxon>
        <taxon>Oikopleura</taxon>
    </lineage>
</organism>
<dbReference type="PANTHER" id="PTHR16055">
    <property type="entry name" value="INTEGRATOR COMPLEX SUBUNIT 10"/>
    <property type="match status" value="1"/>
</dbReference>
<accession>E4XFW8</accession>
<protein>
    <recommendedName>
        <fullName evidence="3">Integrator complex subunit 10</fullName>
    </recommendedName>
</protein>
<dbReference type="FunCoup" id="E4XFW8">
    <property type="interactions" value="308"/>
</dbReference>
<evidence type="ECO:0000256" key="4">
    <source>
        <dbReference type="ARBA" id="ARBA00023242"/>
    </source>
</evidence>